<keyword evidence="2" id="KW-1185">Reference proteome</keyword>
<feature type="compositionally biased region" description="Polar residues" evidence="1">
    <location>
        <begin position="326"/>
        <end position="335"/>
    </location>
</feature>
<name>A0A6P6W3B9_COFAR</name>
<gene>
    <name evidence="3" type="primary">LOC113729859</name>
</gene>
<organism evidence="2 3">
    <name type="scientific">Coffea arabica</name>
    <name type="common">Arabian coffee</name>
    <dbReference type="NCBI Taxonomy" id="13443"/>
    <lineage>
        <taxon>Eukaryota</taxon>
        <taxon>Viridiplantae</taxon>
        <taxon>Streptophyta</taxon>
        <taxon>Embryophyta</taxon>
        <taxon>Tracheophyta</taxon>
        <taxon>Spermatophyta</taxon>
        <taxon>Magnoliopsida</taxon>
        <taxon>eudicotyledons</taxon>
        <taxon>Gunneridae</taxon>
        <taxon>Pentapetalae</taxon>
        <taxon>asterids</taxon>
        <taxon>lamiids</taxon>
        <taxon>Gentianales</taxon>
        <taxon>Rubiaceae</taxon>
        <taxon>Ixoroideae</taxon>
        <taxon>Gardenieae complex</taxon>
        <taxon>Bertiereae - Coffeeae clade</taxon>
        <taxon>Coffeeae</taxon>
        <taxon>Coffea</taxon>
    </lineage>
</organism>
<feature type="compositionally biased region" description="Low complexity" evidence="1">
    <location>
        <begin position="1"/>
        <end position="23"/>
    </location>
</feature>
<feature type="compositionally biased region" description="Basic and acidic residues" evidence="1">
    <location>
        <begin position="290"/>
        <end position="307"/>
    </location>
</feature>
<dbReference type="PANTHER" id="PTHR37258:SF1">
    <property type="entry name" value="FANTOM PROTEIN"/>
    <property type="match status" value="1"/>
</dbReference>
<evidence type="ECO:0000313" key="3">
    <source>
        <dbReference type="RefSeq" id="XP_027109954.1"/>
    </source>
</evidence>
<dbReference type="PANTHER" id="PTHR37258">
    <property type="entry name" value="FANTOM PROTEIN"/>
    <property type="match status" value="1"/>
</dbReference>
<protein>
    <submittedName>
        <fullName evidence="3">Uncharacterized protein</fullName>
    </submittedName>
</protein>
<dbReference type="OrthoDB" id="684590at2759"/>
<dbReference type="RefSeq" id="XP_027109954.1">
    <property type="nucleotide sequence ID" value="XM_027254153.2"/>
</dbReference>
<feature type="compositionally biased region" description="Polar residues" evidence="1">
    <location>
        <begin position="348"/>
        <end position="367"/>
    </location>
</feature>
<sequence>MLCSISASTSTATSSSSSGRSNSNWLEKLRSSKGFPSSTDLDLEQFLALPQNHNHPVPPDNLEPSNHPQTHHPTDQLLQNPTQQNPFFTIVTNVLAELFCMGDSSLKIQPGKKCSRKQTIPKFCLPSDPPSDFSNNTANYGGISDNAPAPSKTDSASPVSDDNSGVGLGKELADHQQVKLVENVICIEEGEVEEEEEEDEEEEMGYGNLSGFSRTEVTVIDTSFASWKFDKMLFRKKNVWKVRDKRGQFMSSGKKKKRKASSVDSENVRGGLHRVKKPKTFSGQRGLSKKGSDGAFKDEYHLNDKSRTASRKISDSFSKALKKKQSTLSLENGGSSVVLIKNIPTGKKSGTSSPRSCPKSTQRQVKV</sequence>
<feature type="compositionally biased region" description="Polar residues" evidence="1">
    <location>
        <begin position="152"/>
        <end position="163"/>
    </location>
</feature>
<dbReference type="GeneID" id="113729859"/>
<evidence type="ECO:0000313" key="2">
    <source>
        <dbReference type="Proteomes" id="UP001652660"/>
    </source>
</evidence>
<reference evidence="2" key="1">
    <citation type="journal article" date="2025" name="Foods">
        <title>Unveiling the Microbial Signatures of Arabica Coffee Cherries: Insights into Ripeness Specific Diversity, Functional Traits, and Implications for Quality and Safety.</title>
        <authorList>
            <consortium name="RefSeq"/>
            <person name="Tenea G.N."/>
            <person name="Cifuentes V."/>
            <person name="Reyes P."/>
            <person name="Cevallos-Vallejos M."/>
        </authorList>
    </citation>
    <scope>NUCLEOTIDE SEQUENCE [LARGE SCALE GENOMIC DNA]</scope>
</reference>
<reference evidence="3" key="2">
    <citation type="submission" date="2025-08" db="UniProtKB">
        <authorList>
            <consortium name="RefSeq"/>
        </authorList>
    </citation>
    <scope>IDENTIFICATION</scope>
    <source>
        <tissue evidence="3">Leaves</tissue>
    </source>
</reference>
<feature type="region of interest" description="Disordered" evidence="1">
    <location>
        <begin position="51"/>
        <end position="81"/>
    </location>
</feature>
<proteinExistence type="predicted"/>
<feature type="region of interest" description="Disordered" evidence="1">
    <location>
        <begin position="1"/>
        <end position="25"/>
    </location>
</feature>
<feature type="region of interest" description="Disordered" evidence="1">
    <location>
        <begin position="245"/>
        <end position="367"/>
    </location>
</feature>
<feature type="region of interest" description="Disordered" evidence="1">
    <location>
        <begin position="125"/>
        <end position="168"/>
    </location>
</feature>
<accession>A0A6P6W3B9</accession>
<evidence type="ECO:0000256" key="1">
    <source>
        <dbReference type="SAM" id="MobiDB-lite"/>
    </source>
</evidence>
<dbReference type="AlphaFoldDB" id="A0A6P6W3B9"/>
<dbReference type="Proteomes" id="UP001652660">
    <property type="component" value="Chromosome 2e"/>
</dbReference>